<dbReference type="InterPro" id="IPR050182">
    <property type="entry name" value="Cytochrome_P450_fam2"/>
</dbReference>
<keyword evidence="7" id="KW-0256">Endoplasmic reticulum</keyword>
<evidence type="ECO:0000256" key="6">
    <source>
        <dbReference type="ARBA" id="ARBA00022723"/>
    </source>
</evidence>
<dbReference type="Gene3D" id="1.10.630.10">
    <property type="entry name" value="Cytochrome P450"/>
    <property type="match status" value="1"/>
</dbReference>
<keyword evidence="11 14" id="KW-0503">Monooxygenase</keyword>
<evidence type="ECO:0000256" key="2">
    <source>
        <dbReference type="ARBA" id="ARBA00004174"/>
    </source>
</evidence>
<keyword evidence="10 13" id="KW-0408">Iron</keyword>
<keyword evidence="12" id="KW-0472">Membrane</keyword>
<dbReference type="PRINTS" id="PR00463">
    <property type="entry name" value="EP450I"/>
</dbReference>
<proteinExistence type="inferred from homology"/>
<dbReference type="InterPro" id="IPR017972">
    <property type="entry name" value="Cyt_P450_CS"/>
</dbReference>
<dbReference type="PROSITE" id="PS00086">
    <property type="entry name" value="CYTOCHROME_P450"/>
    <property type="match status" value="1"/>
</dbReference>
<keyword evidence="6 13" id="KW-0479">Metal-binding</keyword>
<dbReference type="PRINTS" id="PR01684">
    <property type="entry name" value="EP450ICYP2A"/>
</dbReference>
<dbReference type="GO" id="GO:0005789">
    <property type="term" value="C:endoplasmic reticulum membrane"/>
    <property type="evidence" value="ECO:0007669"/>
    <property type="project" value="UniProtKB-SubCell"/>
</dbReference>
<keyword evidence="5 13" id="KW-0349">Heme</keyword>
<protein>
    <submittedName>
        <fullName evidence="15">Uncharacterized protein</fullName>
    </submittedName>
</protein>
<name>A0A8B9NZQ7_APTOW</name>
<keyword evidence="9 14" id="KW-0560">Oxidoreductase</keyword>
<dbReference type="GO" id="GO:0005506">
    <property type="term" value="F:iron ion binding"/>
    <property type="evidence" value="ECO:0007669"/>
    <property type="project" value="InterPro"/>
</dbReference>
<dbReference type="InterPro" id="IPR036396">
    <property type="entry name" value="Cyt_P450_sf"/>
</dbReference>
<dbReference type="PRINTS" id="PR00385">
    <property type="entry name" value="P450"/>
</dbReference>
<dbReference type="AlphaFoldDB" id="A0A8B9NZQ7"/>
<evidence type="ECO:0000256" key="13">
    <source>
        <dbReference type="PIRSR" id="PIRSR602401-1"/>
    </source>
</evidence>
<evidence type="ECO:0000256" key="14">
    <source>
        <dbReference type="RuleBase" id="RU000461"/>
    </source>
</evidence>
<comment type="cofactor">
    <cofactor evidence="1 13">
        <name>heme</name>
        <dbReference type="ChEBI" id="CHEBI:30413"/>
    </cofactor>
</comment>
<evidence type="ECO:0000256" key="3">
    <source>
        <dbReference type="ARBA" id="ARBA00004406"/>
    </source>
</evidence>
<dbReference type="SUPFAM" id="SSF48264">
    <property type="entry name" value="Cytochrome P450"/>
    <property type="match status" value="1"/>
</dbReference>
<dbReference type="InterPro" id="IPR002401">
    <property type="entry name" value="Cyt_P450_E_grp-I"/>
</dbReference>
<dbReference type="GO" id="GO:0019373">
    <property type="term" value="P:epoxygenase P450 pathway"/>
    <property type="evidence" value="ECO:0007669"/>
    <property type="project" value="TreeGrafter"/>
</dbReference>
<organism evidence="15 16">
    <name type="scientific">Apteryx owenii</name>
    <name type="common">Little spotted kiwi</name>
    <dbReference type="NCBI Taxonomy" id="8824"/>
    <lineage>
        <taxon>Eukaryota</taxon>
        <taxon>Metazoa</taxon>
        <taxon>Chordata</taxon>
        <taxon>Craniata</taxon>
        <taxon>Vertebrata</taxon>
        <taxon>Euteleostomi</taxon>
        <taxon>Archelosauria</taxon>
        <taxon>Archosauria</taxon>
        <taxon>Dinosauria</taxon>
        <taxon>Saurischia</taxon>
        <taxon>Theropoda</taxon>
        <taxon>Coelurosauria</taxon>
        <taxon>Aves</taxon>
        <taxon>Palaeognathae</taxon>
        <taxon>Apterygiformes</taxon>
        <taxon>Apterygidae</taxon>
        <taxon>Apteryx</taxon>
    </lineage>
</organism>
<reference evidence="15" key="2">
    <citation type="submission" date="2025-09" db="UniProtKB">
        <authorList>
            <consortium name="Ensembl"/>
        </authorList>
    </citation>
    <scope>IDENTIFICATION</scope>
</reference>
<dbReference type="PANTHER" id="PTHR24300:SF386">
    <property type="entry name" value="CYTOCHROME P450"/>
    <property type="match status" value="1"/>
</dbReference>
<keyword evidence="16" id="KW-1185">Reference proteome</keyword>
<evidence type="ECO:0000256" key="9">
    <source>
        <dbReference type="ARBA" id="ARBA00023002"/>
    </source>
</evidence>
<reference evidence="15" key="1">
    <citation type="submission" date="2025-08" db="UniProtKB">
        <authorList>
            <consortium name="Ensembl"/>
        </authorList>
    </citation>
    <scope>IDENTIFICATION</scope>
</reference>
<comment type="similarity">
    <text evidence="4 14">Belongs to the cytochrome P450 family.</text>
</comment>
<evidence type="ECO:0000256" key="11">
    <source>
        <dbReference type="ARBA" id="ARBA00023033"/>
    </source>
</evidence>
<dbReference type="FunFam" id="1.10.630.10:FF:000238">
    <property type="entry name" value="Cytochrome P450 2A6"/>
    <property type="match status" value="1"/>
</dbReference>
<accession>A0A8B9NZQ7</accession>
<dbReference type="GO" id="GO:0006805">
    <property type="term" value="P:xenobiotic metabolic process"/>
    <property type="evidence" value="ECO:0007669"/>
    <property type="project" value="TreeGrafter"/>
</dbReference>
<dbReference type="Ensembl" id="ENSAOWT00000005462.1">
    <property type="protein sequence ID" value="ENSAOWP00000004799.1"/>
    <property type="gene ID" value="ENSAOWG00000003291.1"/>
</dbReference>
<comment type="subcellular location">
    <subcellularLocation>
        <location evidence="3">Endoplasmic reticulum membrane</location>
        <topology evidence="3">Peripheral membrane protein</topology>
    </subcellularLocation>
    <subcellularLocation>
        <location evidence="2">Microsome membrane</location>
        <topology evidence="2">Peripheral membrane protein</topology>
    </subcellularLocation>
</comment>
<dbReference type="PANTHER" id="PTHR24300">
    <property type="entry name" value="CYTOCHROME P450 508A4-RELATED"/>
    <property type="match status" value="1"/>
</dbReference>
<keyword evidence="8" id="KW-0492">Microsome</keyword>
<sequence>MVLVALARPARQLQTLLPAAAATADGASLPAAGMEVASAGTLVLLALLALLALWSGRPRDRTLPPGPLALPVIGNLLQLRATDTCKAFRKLSEKYGPVFMLRLGSAPVVVLFGYDVVREVLVSRSEEFTDRAPPQPGPAPRDRPHRAGLFMSNGETWLQTRRFALATLRDFGVGRRDIEEHIQEETGLLLQRLAESRGQPLNPGVLLSAAVGNAICRILFGKRFGYSDPEYLHVLRLLAENFLLESSILYNMLPSLMDLLPGPHQTFFRNNNFIQDFLARKIAEHEATAHFDAPQDFTDAFLRKIEQEKGNPRTVFTRENMMVTLFDMLAAGTESTSISIRYCLMVLLEHPAVAEKMQEEIERVMGRERLPALRDRAAMPYTDAVIHEAQRCLDFVPLGFIRTVRQDTQLRGFTIPKGCTIYPVLSSALQDPQHFRNPEVFDPGHFLDETGAFRKNEAFLPFSAGKRMCLGESLARAQLFLFLTAILQRFRLRLPPGVARVDLRPAVSGILNVPRPVELCFCPR</sequence>
<dbReference type="InterPro" id="IPR008067">
    <property type="entry name" value="Cyt_P450_E_grp-I_CYP2A-like"/>
</dbReference>
<dbReference type="GO" id="GO:0020037">
    <property type="term" value="F:heme binding"/>
    <property type="evidence" value="ECO:0007669"/>
    <property type="project" value="InterPro"/>
</dbReference>
<dbReference type="GO" id="GO:0016712">
    <property type="term" value="F:oxidoreductase activity, acting on paired donors, with incorporation or reduction of molecular oxygen, reduced flavin or flavoprotein as one donor, and incorporation of one atom of oxygen"/>
    <property type="evidence" value="ECO:0007669"/>
    <property type="project" value="InterPro"/>
</dbReference>
<dbReference type="InterPro" id="IPR001128">
    <property type="entry name" value="Cyt_P450"/>
</dbReference>
<evidence type="ECO:0000256" key="1">
    <source>
        <dbReference type="ARBA" id="ARBA00001971"/>
    </source>
</evidence>
<evidence type="ECO:0000256" key="12">
    <source>
        <dbReference type="ARBA" id="ARBA00023136"/>
    </source>
</evidence>
<evidence type="ECO:0000256" key="4">
    <source>
        <dbReference type="ARBA" id="ARBA00010617"/>
    </source>
</evidence>
<dbReference type="Pfam" id="PF00067">
    <property type="entry name" value="p450"/>
    <property type="match status" value="1"/>
</dbReference>
<dbReference type="GO" id="GO:0008392">
    <property type="term" value="F:arachidonate epoxygenase activity"/>
    <property type="evidence" value="ECO:0007669"/>
    <property type="project" value="TreeGrafter"/>
</dbReference>
<evidence type="ECO:0000256" key="8">
    <source>
        <dbReference type="ARBA" id="ARBA00022848"/>
    </source>
</evidence>
<evidence type="ECO:0000313" key="15">
    <source>
        <dbReference type="Ensembl" id="ENSAOWP00000004799.1"/>
    </source>
</evidence>
<evidence type="ECO:0000256" key="5">
    <source>
        <dbReference type="ARBA" id="ARBA00022617"/>
    </source>
</evidence>
<evidence type="ECO:0000256" key="7">
    <source>
        <dbReference type="ARBA" id="ARBA00022824"/>
    </source>
</evidence>
<evidence type="ECO:0000256" key="10">
    <source>
        <dbReference type="ARBA" id="ARBA00023004"/>
    </source>
</evidence>
<feature type="binding site" description="axial binding residue" evidence="13">
    <location>
        <position position="469"/>
    </location>
    <ligand>
        <name>heme</name>
        <dbReference type="ChEBI" id="CHEBI:30413"/>
    </ligand>
    <ligandPart>
        <name>Fe</name>
        <dbReference type="ChEBI" id="CHEBI:18248"/>
    </ligandPart>
</feature>
<dbReference type="Proteomes" id="UP000694424">
    <property type="component" value="Unplaced"/>
</dbReference>
<evidence type="ECO:0000313" key="16">
    <source>
        <dbReference type="Proteomes" id="UP000694424"/>
    </source>
</evidence>